<gene>
    <name evidence="1" type="ORF">CDL15_Pgr000165</name>
</gene>
<dbReference type="EMBL" id="MTKT01000299">
    <property type="protein sequence ID" value="OWM91221.1"/>
    <property type="molecule type" value="Genomic_DNA"/>
</dbReference>
<accession>A0A218Y310</accession>
<proteinExistence type="predicted"/>
<sequence>MRYYKNDSEATACRFCGSARYKKRYASTKKTRKQVPVNTIHYLPIIPRLKWLYTLTSSAPT</sequence>
<organism evidence="1 2">
    <name type="scientific">Punica granatum</name>
    <name type="common">Pomegranate</name>
    <dbReference type="NCBI Taxonomy" id="22663"/>
    <lineage>
        <taxon>Eukaryota</taxon>
        <taxon>Viridiplantae</taxon>
        <taxon>Streptophyta</taxon>
        <taxon>Embryophyta</taxon>
        <taxon>Tracheophyta</taxon>
        <taxon>Spermatophyta</taxon>
        <taxon>Magnoliopsida</taxon>
        <taxon>eudicotyledons</taxon>
        <taxon>Gunneridae</taxon>
        <taxon>Pentapetalae</taxon>
        <taxon>rosids</taxon>
        <taxon>malvids</taxon>
        <taxon>Myrtales</taxon>
        <taxon>Lythraceae</taxon>
        <taxon>Punica</taxon>
    </lineage>
</organism>
<evidence type="ECO:0000313" key="1">
    <source>
        <dbReference type="EMBL" id="OWM91221.1"/>
    </source>
</evidence>
<reference evidence="2" key="1">
    <citation type="journal article" date="2017" name="Plant J.">
        <title>The pomegranate (Punica granatum L.) genome and the genomics of punicalagin biosynthesis.</title>
        <authorList>
            <person name="Qin G."/>
            <person name="Xu C."/>
            <person name="Ming R."/>
            <person name="Tang H."/>
            <person name="Guyot R."/>
            <person name="Kramer E.M."/>
            <person name="Hu Y."/>
            <person name="Yi X."/>
            <person name="Qi Y."/>
            <person name="Xu X."/>
            <person name="Gao Z."/>
            <person name="Pan H."/>
            <person name="Jian J."/>
            <person name="Tian Y."/>
            <person name="Yue Z."/>
            <person name="Xu Y."/>
        </authorList>
    </citation>
    <scope>NUCLEOTIDE SEQUENCE [LARGE SCALE GENOMIC DNA]</scope>
    <source>
        <strain evidence="2">cv. Dabenzi</strain>
    </source>
</reference>
<protein>
    <submittedName>
        <fullName evidence="1">Uncharacterized protein</fullName>
    </submittedName>
</protein>
<name>A0A218Y310_PUNGR</name>
<evidence type="ECO:0000313" key="2">
    <source>
        <dbReference type="Proteomes" id="UP000197138"/>
    </source>
</evidence>
<dbReference type="Proteomes" id="UP000197138">
    <property type="component" value="Unassembled WGS sequence"/>
</dbReference>
<comment type="caution">
    <text evidence="1">The sequence shown here is derived from an EMBL/GenBank/DDBJ whole genome shotgun (WGS) entry which is preliminary data.</text>
</comment>
<dbReference type="AlphaFoldDB" id="A0A218Y310"/>